<dbReference type="EMBL" id="CP097289">
    <property type="protein sequence ID" value="UQT61118.1"/>
    <property type="molecule type" value="Genomic_DNA"/>
</dbReference>
<evidence type="ECO:0000313" key="3">
    <source>
        <dbReference type="Proteomes" id="UP000829992"/>
    </source>
</evidence>
<keyword evidence="1" id="KW-1133">Transmembrane helix</keyword>
<keyword evidence="1" id="KW-0812">Transmembrane</keyword>
<gene>
    <name evidence="2" type="ORF">M4V62_41950</name>
</gene>
<organism evidence="2 3">
    <name type="scientific">Streptomyces durmitorensis</name>
    <dbReference type="NCBI Taxonomy" id="319947"/>
    <lineage>
        <taxon>Bacteria</taxon>
        <taxon>Bacillati</taxon>
        <taxon>Actinomycetota</taxon>
        <taxon>Actinomycetes</taxon>
        <taxon>Kitasatosporales</taxon>
        <taxon>Streptomycetaceae</taxon>
        <taxon>Streptomyces</taxon>
    </lineage>
</organism>
<name>A0ABY4Q4J5_9ACTN</name>
<evidence type="ECO:0000256" key="1">
    <source>
        <dbReference type="SAM" id="Phobius"/>
    </source>
</evidence>
<sequence>MDDGVKWLVLSTSGLLVLLNAGIGILALWSHRAGLQVTERLITSGELDAYHPAWLTRCGYRSTGTSVWYRRLVASEVALRSLSRPDTPERTEPTPPEHPLTLEAWHYIRDARAAAMSVTEKALAVQPALKTARAIHAQRLTGYLPPRRTRRDDHADRALWAAGLIAAGWGTLSTASCWDRASHYALTARSWPGRNLTAEGRGPCRRT</sequence>
<evidence type="ECO:0000313" key="2">
    <source>
        <dbReference type="EMBL" id="UQT61118.1"/>
    </source>
</evidence>
<accession>A0ABY4Q4J5</accession>
<dbReference type="RefSeq" id="WP_249592450.1">
    <property type="nucleotide sequence ID" value="NZ_BAAAQL010000053.1"/>
</dbReference>
<dbReference type="Proteomes" id="UP000829992">
    <property type="component" value="Chromosome"/>
</dbReference>
<proteinExistence type="predicted"/>
<keyword evidence="1" id="KW-0472">Membrane</keyword>
<protein>
    <submittedName>
        <fullName evidence="2">Uncharacterized protein</fullName>
    </submittedName>
</protein>
<keyword evidence="3" id="KW-1185">Reference proteome</keyword>
<reference evidence="2 3" key="1">
    <citation type="submission" date="2022-05" db="EMBL/GenBank/DDBJ databases">
        <authorList>
            <person name="Zhou X."/>
            <person name="Li K."/>
            <person name="Man Y."/>
        </authorList>
    </citation>
    <scope>NUCLEOTIDE SEQUENCE [LARGE SCALE GENOMIC DNA]</scope>
    <source>
        <strain evidence="2 3">MS405</strain>
    </source>
</reference>
<feature type="transmembrane region" description="Helical" evidence="1">
    <location>
        <begin position="7"/>
        <end position="29"/>
    </location>
</feature>